<dbReference type="EMBL" id="JAHCDA010000002">
    <property type="protein sequence ID" value="MBS7811315.1"/>
    <property type="molecule type" value="Genomic_DNA"/>
</dbReference>
<proteinExistence type="predicted"/>
<dbReference type="Pfam" id="PF05257">
    <property type="entry name" value="CHAP"/>
    <property type="match status" value="1"/>
</dbReference>
<dbReference type="InterPro" id="IPR007921">
    <property type="entry name" value="CHAP_dom"/>
</dbReference>
<keyword evidence="2" id="KW-0732">Signal</keyword>
<protein>
    <submittedName>
        <fullName evidence="4">CHAP domain-containing protein</fullName>
    </submittedName>
</protein>
<feature type="region of interest" description="Disordered" evidence="1">
    <location>
        <begin position="208"/>
        <end position="264"/>
    </location>
</feature>
<dbReference type="SUPFAM" id="SSF54001">
    <property type="entry name" value="Cysteine proteinases"/>
    <property type="match status" value="1"/>
</dbReference>
<evidence type="ECO:0000256" key="1">
    <source>
        <dbReference type="SAM" id="MobiDB-lite"/>
    </source>
</evidence>
<gene>
    <name evidence="4" type="ORF">KHU32_10225</name>
</gene>
<reference evidence="4 5" key="1">
    <citation type="submission" date="2021-05" db="EMBL/GenBank/DDBJ databases">
        <title>Roseococcus sp. XZZS9, whole genome shotgun sequencing project.</title>
        <authorList>
            <person name="Zhao G."/>
            <person name="Shen L."/>
        </authorList>
    </citation>
    <scope>NUCLEOTIDE SEQUENCE [LARGE SCALE GENOMIC DNA]</scope>
    <source>
        <strain evidence="4 5">XZZS9</strain>
    </source>
</reference>
<evidence type="ECO:0000256" key="2">
    <source>
        <dbReference type="SAM" id="SignalP"/>
    </source>
</evidence>
<dbReference type="PROSITE" id="PS50911">
    <property type="entry name" value="CHAP"/>
    <property type="match status" value="1"/>
</dbReference>
<feature type="signal peptide" evidence="2">
    <location>
        <begin position="1"/>
        <end position="25"/>
    </location>
</feature>
<evidence type="ECO:0000313" key="4">
    <source>
        <dbReference type="EMBL" id="MBS7811315.1"/>
    </source>
</evidence>
<dbReference type="Gene3D" id="3.90.1720.10">
    <property type="entry name" value="endopeptidase domain like (from Nostoc punctiforme)"/>
    <property type="match status" value="1"/>
</dbReference>
<feature type="domain" description="Peptidase C51" evidence="3">
    <location>
        <begin position="39"/>
        <end position="164"/>
    </location>
</feature>
<keyword evidence="5" id="KW-1185">Reference proteome</keyword>
<organism evidence="4 5">
    <name type="scientific">Roseococcus pinisoli</name>
    <dbReference type="NCBI Taxonomy" id="2835040"/>
    <lineage>
        <taxon>Bacteria</taxon>
        <taxon>Pseudomonadati</taxon>
        <taxon>Pseudomonadota</taxon>
        <taxon>Alphaproteobacteria</taxon>
        <taxon>Acetobacterales</taxon>
        <taxon>Roseomonadaceae</taxon>
        <taxon>Roseococcus</taxon>
    </lineage>
</organism>
<sequence>MRLRITVIAMGLLLVAAPFVPQAEAARGDTRSEARSSANQSPRGAARNTRQSRARAGGGGGISCVPYARSITGMQISGNGGDWWANSAGQYARGQRPQVGSVLSFRSSGGMRMGHVAVVSRIVQPRMIEIDHANWGGPGIRRGTVMRNVRVMDVSDDNSWTRVRVQVGWTSENFGREYPTDGFIHNRPASSYMAGVDDMVRPVTYSTRTTISHGARGTSRQAQAARPARTQTANRTAARRTQGTAVSARTGQPVRVAQAPRSPR</sequence>
<feature type="compositionally biased region" description="Low complexity" evidence="1">
    <location>
        <begin position="218"/>
        <end position="245"/>
    </location>
</feature>
<feature type="chain" id="PRO_5047369215" evidence="2">
    <location>
        <begin position="26"/>
        <end position="264"/>
    </location>
</feature>
<accession>A0ABS5QCC0</accession>
<dbReference type="InterPro" id="IPR038765">
    <property type="entry name" value="Papain-like_cys_pep_sf"/>
</dbReference>
<evidence type="ECO:0000313" key="5">
    <source>
        <dbReference type="Proteomes" id="UP000766336"/>
    </source>
</evidence>
<dbReference type="Proteomes" id="UP000766336">
    <property type="component" value="Unassembled WGS sequence"/>
</dbReference>
<evidence type="ECO:0000259" key="3">
    <source>
        <dbReference type="PROSITE" id="PS50911"/>
    </source>
</evidence>
<feature type="region of interest" description="Disordered" evidence="1">
    <location>
        <begin position="24"/>
        <end position="59"/>
    </location>
</feature>
<comment type="caution">
    <text evidence="4">The sequence shown here is derived from an EMBL/GenBank/DDBJ whole genome shotgun (WGS) entry which is preliminary data.</text>
</comment>
<dbReference type="RefSeq" id="WP_213670005.1">
    <property type="nucleotide sequence ID" value="NZ_JAHCDA010000002.1"/>
</dbReference>
<name>A0ABS5QCC0_9PROT</name>